<protein>
    <recommendedName>
        <fullName evidence="3">Alpha/beta hydrolase</fullName>
    </recommendedName>
</protein>
<sequence>MKAFLLITICWWLPFWVSGQLLPGFEKYASFNEQQMVLEGAPANTRVLINAPLDGFGKRDQVLLIFYALPNGNTLEQTFGKTPKEGDDWHFNIQHIGAQTRFLRGVVAQKTIVVAYLETTCKSWPLWKKNNPDYLKDTKKIVDEVTDVFSAWNPQVVLNGHSGGGRFIFSYLEAVEVIPDNVKRIAFLDSDYGYEDSIHGPQLTDWLKAGKDRFLTVLAYNDSVVEYNGKPLVSPTGGTWYRSRMMKKYLARSFQFREEGNDSLLWYRSPGNKIEFILKTNPEGKIFHTVQVERNGFIHSILSGTKHEQKGYSYFGERAYENYISESIALPIRQLNIPLRKTDAEPGAVFMKRIENLSLEEREEEIYKALAGGNLPGFLRRTVSLKANFADAAGVVHKIEYQVMPDYLAVGSDDDYCRIPMNPRTAQRLATLFGASLITSKISDDIYEKAEIKLAPFPYKPVGNANETVQKFVEHNSQIEKQMCEAGGTRGQLVAGIKKDVILSGRMAQQPDKVVIYGWHQPDGKPIQPVYSGHVYWYVDYSHGIRLINNQVLLDGKPALLSDILQDPVLFKVFSNEDSPMPQPVYLSSKKE</sequence>
<dbReference type="InterPro" id="IPR029058">
    <property type="entry name" value="AB_hydrolase_fold"/>
</dbReference>
<name>A0A399SZA0_9BACT</name>
<reference evidence="1 2" key="1">
    <citation type="submission" date="2018-08" db="EMBL/GenBank/DDBJ databases">
        <title>Pallidiluteibacterium maritimus gen. nov., sp. nov., isolated from coastal sediment.</title>
        <authorList>
            <person name="Zhou L.Y."/>
        </authorList>
    </citation>
    <scope>NUCLEOTIDE SEQUENCE [LARGE SCALE GENOMIC DNA]</scope>
    <source>
        <strain evidence="1 2">XSD2</strain>
    </source>
</reference>
<evidence type="ECO:0000313" key="2">
    <source>
        <dbReference type="Proteomes" id="UP000265926"/>
    </source>
</evidence>
<dbReference type="Proteomes" id="UP000265926">
    <property type="component" value="Unassembled WGS sequence"/>
</dbReference>
<dbReference type="SUPFAM" id="SSF53474">
    <property type="entry name" value="alpha/beta-Hydrolases"/>
    <property type="match status" value="1"/>
</dbReference>
<keyword evidence="2" id="KW-1185">Reference proteome</keyword>
<dbReference type="AlphaFoldDB" id="A0A399SZA0"/>
<gene>
    <name evidence="1" type="ORF">D1614_09955</name>
</gene>
<dbReference type="EMBL" id="QWGR01000004">
    <property type="protein sequence ID" value="RIJ48838.1"/>
    <property type="molecule type" value="Genomic_DNA"/>
</dbReference>
<proteinExistence type="predicted"/>
<comment type="caution">
    <text evidence="1">The sequence shown here is derived from an EMBL/GenBank/DDBJ whole genome shotgun (WGS) entry which is preliminary data.</text>
</comment>
<evidence type="ECO:0008006" key="3">
    <source>
        <dbReference type="Google" id="ProtNLM"/>
    </source>
</evidence>
<evidence type="ECO:0000313" key="1">
    <source>
        <dbReference type="EMBL" id="RIJ48838.1"/>
    </source>
</evidence>
<accession>A0A399SZA0</accession>
<organism evidence="1 2">
    <name type="scientific">Maribellus luteus</name>
    <dbReference type="NCBI Taxonomy" id="2305463"/>
    <lineage>
        <taxon>Bacteria</taxon>
        <taxon>Pseudomonadati</taxon>
        <taxon>Bacteroidota</taxon>
        <taxon>Bacteroidia</taxon>
        <taxon>Marinilabiliales</taxon>
        <taxon>Prolixibacteraceae</taxon>
        <taxon>Maribellus</taxon>
    </lineage>
</organism>